<proteinExistence type="inferred from homology"/>
<dbReference type="InterPro" id="IPR006330">
    <property type="entry name" value="Ado/ade_deaminase"/>
</dbReference>
<evidence type="ECO:0000256" key="1">
    <source>
        <dbReference type="ARBA" id="ARBA00001947"/>
    </source>
</evidence>
<dbReference type="PANTHER" id="PTHR11409:SF43">
    <property type="entry name" value="ADENOSINE DEAMINASE"/>
    <property type="match status" value="1"/>
</dbReference>
<keyword evidence="6" id="KW-0862">Zinc</keyword>
<dbReference type="Proteomes" id="UP001470230">
    <property type="component" value="Unassembled WGS sequence"/>
</dbReference>
<comment type="similarity">
    <text evidence="2">Belongs to the metallo-dependent hydrolases superfamily. Adenosine and AMP deaminases family.</text>
</comment>
<name>A0ABR2INX7_9EUKA</name>
<organism evidence="8 9">
    <name type="scientific">Tritrichomonas musculus</name>
    <dbReference type="NCBI Taxonomy" id="1915356"/>
    <lineage>
        <taxon>Eukaryota</taxon>
        <taxon>Metamonada</taxon>
        <taxon>Parabasalia</taxon>
        <taxon>Tritrichomonadida</taxon>
        <taxon>Tritrichomonadidae</taxon>
        <taxon>Tritrichomonas</taxon>
    </lineage>
</organism>
<evidence type="ECO:0000313" key="9">
    <source>
        <dbReference type="Proteomes" id="UP001470230"/>
    </source>
</evidence>
<evidence type="ECO:0000259" key="7">
    <source>
        <dbReference type="Pfam" id="PF00962"/>
    </source>
</evidence>
<evidence type="ECO:0000256" key="6">
    <source>
        <dbReference type="ARBA" id="ARBA00022833"/>
    </source>
</evidence>
<evidence type="ECO:0000256" key="2">
    <source>
        <dbReference type="ARBA" id="ARBA00006676"/>
    </source>
</evidence>
<evidence type="ECO:0000256" key="5">
    <source>
        <dbReference type="ARBA" id="ARBA00022801"/>
    </source>
</evidence>
<comment type="caution">
    <text evidence="8">The sequence shown here is derived from an EMBL/GenBank/DDBJ whole genome shotgun (WGS) entry which is preliminary data.</text>
</comment>
<dbReference type="InterPro" id="IPR032466">
    <property type="entry name" value="Metal_Hydrolase"/>
</dbReference>
<accession>A0ABR2INX7</accession>
<dbReference type="NCBIfam" id="TIGR01430">
    <property type="entry name" value="aden_deam"/>
    <property type="match status" value="1"/>
</dbReference>
<reference evidence="8 9" key="1">
    <citation type="submission" date="2024-04" db="EMBL/GenBank/DDBJ databases">
        <title>Tritrichomonas musculus Genome.</title>
        <authorList>
            <person name="Alves-Ferreira E."/>
            <person name="Grigg M."/>
            <person name="Lorenzi H."/>
            <person name="Galac M."/>
        </authorList>
    </citation>
    <scope>NUCLEOTIDE SEQUENCE [LARGE SCALE GENOMIC DNA]</scope>
    <source>
        <strain evidence="8 9">EAF2021</strain>
    </source>
</reference>
<gene>
    <name evidence="8" type="ORF">M9Y10_009635</name>
</gene>
<dbReference type="Gene3D" id="3.20.20.140">
    <property type="entry name" value="Metal-dependent hydrolases"/>
    <property type="match status" value="2"/>
</dbReference>
<dbReference type="Pfam" id="PF00962">
    <property type="entry name" value="A_deaminase"/>
    <property type="match status" value="2"/>
</dbReference>
<evidence type="ECO:0000256" key="3">
    <source>
        <dbReference type="ARBA" id="ARBA00012784"/>
    </source>
</evidence>
<evidence type="ECO:0000256" key="4">
    <source>
        <dbReference type="ARBA" id="ARBA00022723"/>
    </source>
</evidence>
<dbReference type="EMBL" id="JAPFFF010000015">
    <property type="protein sequence ID" value="KAK8866669.1"/>
    <property type="molecule type" value="Genomic_DNA"/>
</dbReference>
<feature type="domain" description="Adenosine deaminase" evidence="7">
    <location>
        <begin position="391"/>
        <end position="717"/>
    </location>
</feature>
<comment type="cofactor">
    <cofactor evidence="1">
        <name>Zn(2+)</name>
        <dbReference type="ChEBI" id="CHEBI:29105"/>
    </cofactor>
</comment>
<sequence length="746" mass="84769">MSKTKLTYEILQQLPKAELHCHLDGFVRPETVVELAAEQHVQLPTTDLQELKKLMTAPMDCPDLPTYLQCFDIVNLVMQQPYAITRIFYEACEDAVKDGISYIELRFAPAQHTKKGYSLSQILQAAIDGCILAEDNLDITPRILCCAMRQMSPEINQEIAEICFRYRYRYVVGFDLAGPECGFPPQKHVAAFRTIRMKSISVTIHAGEAYGPESVDQAIACSAQRIGHGTKSIEDEKVYNEVINRRIPLEICMSSNVQTKAVKRIEDHPVRKMFDSGIKTCICTDNPTVSGITLTHEYMILQDQFNFTITEILKAIDFGFRSAFVSQNMRKRLRIEAFIKSYKILQKNGYDVSQLHQLSLYFSNIGLTIPPKFSVPKPNPPLSLKVIELLPKCDLDCRLVGSVPLDVLYKFYQSAQEEAKKELPEFSSFDEFKKYIVEEPPANFNANAKKISFALLQTEANIREAARGILNEAYTDKVSYMEFSCCPILHTRKGLTMEQVVDFLIDEVNKFSQNGHKDMLVKIVLLANIAVLSPIQVHEIAELCVNYMAKNDTVVGFMTCSREIMGEYFRYYEKTFQYLRANHVPVTIFAGEKETESVHYALVSGYARRIAGGFKITQNENLLNEITSHHITVLITTNSYRSESLIKNWHKSPARLMKDLEVPIGLCSIHHSYGGKSRSQNLFHLAETSGFDAIDFIEIVEGSFGAMNCPYKVANEFKSNFMDKAIAILKDNGYQSFIKPTYFRDE</sequence>
<dbReference type="PANTHER" id="PTHR11409">
    <property type="entry name" value="ADENOSINE DEAMINASE"/>
    <property type="match status" value="1"/>
</dbReference>
<dbReference type="SUPFAM" id="SSF51556">
    <property type="entry name" value="Metallo-dependent hydrolases"/>
    <property type="match status" value="2"/>
</dbReference>
<dbReference type="InterPro" id="IPR001365">
    <property type="entry name" value="A_deaminase_dom"/>
</dbReference>
<keyword evidence="5" id="KW-0378">Hydrolase</keyword>
<keyword evidence="9" id="KW-1185">Reference proteome</keyword>
<evidence type="ECO:0000313" key="8">
    <source>
        <dbReference type="EMBL" id="KAK8866669.1"/>
    </source>
</evidence>
<protein>
    <recommendedName>
        <fullName evidence="3">adenosine deaminase</fullName>
        <ecNumber evidence="3">3.5.4.4</ecNumber>
    </recommendedName>
</protein>
<feature type="domain" description="Adenosine deaminase" evidence="7">
    <location>
        <begin position="15"/>
        <end position="334"/>
    </location>
</feature>
<dbReference type="CDD" id="cd01320">
    <property type="entry name" value="ADA"/>
    <property type="match status" value="1"/>
</dbReference>
<dbReference type="EC" id="3.5.4.4" evidence="3"/>
<keyword evidence="4" id="KW-0479">Metal-binding</keyword>